<accession>A0ABR7CM49</accession>
<name>A0ABR7CM49_9BACT</name>
<dbReference type="EMBL" id="JACOOK010000003">
    <property type="protein sequence ID" value="MBC5616742.1"/>
    <property type="molecule type" value="Genomic_DNA"/>
</dbReference>
<reference evidence="1 2" key="1">
    <citation type="submission" date="2020-08" db="EMBL/GenBank/DDBJ databases">
        <title>Genome public.</title>
        <authorList>
            <person name="Liu C."/>
            <person name="Sun Q."/>
        </authorList>
    </citation>
    <scope>NUCLEOTIDE SEQUENCE [LARGE SCALE GENOMIC DNA]</scope>
    <source>
        <strain evidence="1 2">New-7</strain>
    </source>
</reference>
<organism evidence="1 2">
    <name type="scientific">Alistipes hominis</name>
    <dbReference type="NCBI Taxonomy" id="2763015"/>
    <lineage>
        <taxon>Bacteria</taxon>
        <taxon>Pseudomonadati</taxon>
        <taxon>Bacteroidota</taxon>
        <taxon>Bacteroidia</taxon>
        <taxon>Bacteroidales</taxon>
        <taxon>Rikenellaceae</taxon>
        <taxon>Alistipes</taxon>
    </lineage>
</organism>
<sequence length="47" mass="5150">MKKLPICRFARLLAAGYQAQAGSGTKEATTKSKWKTATFRETNSIST</sequence>
<dbReference type="RefSeq" id="WP_153498173.1">
    <property type="nucleotide sequence ID" value="NZ_JACOOK010000003.1"/>
</dbReference>
<gene>
    <name evidence="1" type="ORF">H8S08_06880</name>
</gene>
<evidence type="ECO:0000313" key="1">
    <source>
        <dbReference type="EMBL" id="MBC5616742.1"/>
    </source>
</evidence>
<proteinExistence type="predicted"/>
<evidence type="ECO:0000313" key="2">
    <source>
        <dbReference type="Proteomes" id="UP000636891"/>
    </source>
</evidence>
<protein>
    <submittedName>
        <fullName evidence="1">Uncharacterized protein</fullName>
    </submittedName>
</protein>
<comment type="caution">
    <text evidence="1">The sequence shown here is derived from an EMBL/GenBank/DDBJ whole genome shotgun (WGS) entry which is preliminary data.</text>
</comment>
<keyword evidence="2" id="KW-1185">Reference proteome</keyword>
<dbReference type="Proteomes" id="UP000636891">
    <property type="component" value="Unassembled WGS sequence"/>
</dbReference>